<sequence>MIIQAVSTIGMLCSHCGKLQLKTLSVFSFVHLGKNSFICTCGTPLLTLISFESKKIGIEYSCIYCGTPHHLVTRRELIWGEQPLRLGCSDKELPVGYIGPESRVMELCTEIKKNFVRLASELTSDQEDLDVMTDDFFVVYGVIEILGRLVERKKLGCKCGNHNLTVEILPESVELICDLCKAMGIIYTDNKDILRILEQMGAITLEENEMWIINDSLKGNHRKNIITEVE</sequence>
<dbReference type="RefSeq" id="WP_019225007.1">
    <property type="nucleotide sequence ID" value="NZ_CP046996.1"/>
</dbReference>
<gene>
    <name evidence="1" type="ORF">GQ588_14430</name>
</gene>
<protein>
    <submittedName>
        <fullName evidence="1">Uncharacterized protein</fullName>
    </submittedName>
</protein>
<dbReference type="Proteomes" id="UP000430508">
    <property type="component" value="Chromosome"/>
</dbReference>
<reference evidence="1 2" key="1">
    <citation type="submission" date="2019-12" db="EMBL/GenBank/DDBJ databases">
        <title>Sequence classification of anaerobic respiratory reductive dehalogenases: First we see many, then we see few.</title>
        <authorList>
            <person name="Molenda O."/>
            <person name="Puentes Jacome L.A."/>
            <person name="Cao X."/>
            <person name="Nesbo C.L."/>
            <person name="Tang S."/>
            <person name="Morson N."/>
            <person name="Patron J."/>
            <person name="Lomheim L."/>
            <person name="Wishart D.S."/>
            <person name="Edwards E.A."/>
        </authorList>
    </citation>
    <scope>NUCLEOTIDE SEQUENCE [LARGE SCALE GENOMIC DNA]</scope>
    <source>
        <strain evidence="1 2">12DCA</strain>
    </source>
</reference>
<evidence type="ECO:0000313" key="1">
    <source>
        <dbReference type="EMBL" id="QHA01752.1"/>
    </source>
</evidence>
<proteinExistence type="predicted"/>
<dbReference type="AlphaFoldDB" id="A0A857DMV3"/>
<organism evidence="1 2">
    <name type="scientific">Dehalobacter restrictus</name>
    <dbReference type="NCBI Taxonomy" id="55583"/>
    <lineage>
        <taxon>Bacteria</taxon>
        <taxon>Bacillati</taxon>
        <taxon>Bacillota</taxon>
        <taxon>Clostridia</taxon>
        <taxon>Eubacteriales</taxon>
        <taxon>Desulfitobacteriaceae</taxon>
        <taxon>Dehalobacter</taxon>
    </lineage>
</organism>
<evidence type="ECO:0000313" key="2">
    <source>
        <dbReference type="Proteomes" id="UP000430508"/>
    </source>
</evidence>
<dbReference type="EMBL" id="CP046996">
    <property type="protein sequence ID" value="QHA01752.1"/>
    <property type="molecule type" value="Genomic_DNA"/>
</dbReference>
<name>A0A857DMV3_9FIRM</name>
<accession>A0A857DMV3</accession>